<sequence length="118" mass="13688">MFATPSTETSCTQGQDHESMLLSQSISDGIDNIDYEFTTLEFDSNVTENGKIKLTSNVWLHLDREKRDEVWTAICKKCKKRLLANSRSETSNLHGHLEQYPRRIFHDVKQMLNARKTK</sequence>
<keyword evidence="2" id="KW-1185">Reference proteome</keyword>
<evidence type="ECO:0000313" key="1">
    <source>
        <dbReference type="EMBL" id="KAK2663070.1"/>
    </source>
</evidence>
<dbReference type="EMBL" id="JANJYI010000001">
    <property type="protein sequence ID" value="KAK2663070.1"/>
    <property type="molecule type" value="Genomic_DNA"/>
</dbReference>
<evidence type="ECO:0008006" key="3">
    <source>
        <dbReference type="Google" id="ProtNLM"/>
    </source>
</evidence>
<gene>
    <name evidence="1" type="ORF">Ddye_001644</name>
</gene>
<dbReference type="SMART" id="SM00614">
    <property type="entry name" value="ZnF_BED"/>
    <property type="match status" value="1"/>
</dbReference>
<name>A0AAE0CTK4_9ROSI</name>
<dbReference type="SUPFAM" id="SSF57667">
    <property type="entry name" value="beta-beta-alpha zinc fingers"/>
    <property type="match status" value="1"/>
</dbReference>
<evidence type="ECO:0000313" key="2">
    <source>
        <dbReference type="Proteomes" id="UP001280121"/>
    </source>
</evidence>
<comment type="caution">
    <text evidence="1">The sequence shown here is derived from an EMBL/GenBank/DDBJ whole genome shotgun (WGS) entry which is preliminary data.</text>
</comment>
<dbReference type="Proteomes" id="UP001280121">
    <property type="component" value="Unassembled WGS sequence"/>
</dbReference>
<reference evidence="1" key="1">
    <citation type="journal article" date="2023" name="Plant J.">
        <title>Genome sequences and population genomics provide insights into the demographic history, inbreeding, and mutation load of two 'living fossil' tree species of Dipteronia.</title>
        <authorList>
            <person name="Feng Y."/>
            <person name="Comes H.P."/>
            <person name="Chen J."/>
            <person name="Zhu S."/>
            <person name="Lu R."/>
            <person name="Zhang X."/>
            <person name="Li P."/>
            <person name="Qiu J."/>
            <person name="Olsen K.M."/>
            <person name="Qiu Y."/>
        </authorList>
    </citation>
    <scope>NUCLEOTIDE SEQUENCE</scope>
    <source>
        <strain evidence="1">KIB01</strain>
    </source>
</reference>
<dbReference type="InterPro" id="IPR036236">
    <property type="entry name" value="Znf_C2H2_sf"/>
</dbReference>
<dbReference type="AlphaFoldDB" id="A0AAE0CTK4"/>
<organism evidence="1 2">
    <name type="scientific">Dipteronia dyeriana</name>
    <dbReference type="NCBI Taxonomy" id="168575"/>
    <lineage>
        <taxon>Eukaryota</taxon>
        <taxon>Viridiplantae</taxon>
        <taxon>Streptophyta</taxon>
        <taxon>Embryophyta</taxon>
        <taxon>Tracheophyta</taxon>
        <taxon>Spermatophyta</taxon>
        <taxon>Magnoliopsida</taxon>
        <taxon>eudicotyledons</taxon>
        <taxon>Gunneridae</taxon>
        <taxon>Pentapetalae</taxon>
        <taxon>rosids</taxon>
        <taxon>malvids</taxon>
        <taxon>Sapindales</taxon>
        <taxon>Sapindaceae</taxon>
        <taxon>Hippocastanoideae</taxon>
        <taxon>Acereae</taxon>
        <taxon>Dipteronia</taxon>
    </lineage>
</organism>
<accession>A0AAE0CTK4</accession>
<proteinExistence type="predicted"/>
<protein>
    <recommendedName>
        <fullName evidence="3">BED-type domain-containing protein</fullName>
    </recommendedName>
</protein>